<gene>
    <name evidence="3" type="ORF">CYY_008564</name>
</gene>
<reference evidence="3" key="1">
    <citation type="submission" date="2020-01" db="EMBL/GenBank/DDBJ databases">
        <title>Development of genomics and gene disruption for Polysphondylium violaceum indicates a role for the polyketide synthase stlB in stalk morphogenesis.</title>
        <authorList>
            <person name="Narita B."/>
            <person name="Kawabe Y."/>
            <person name="Kin K."/>
            <person name="Saito T."/>
            <person name="Gibbs R."/>
            <person name="Kuspa A."/>
            <person name="Muzny D."/>
            <person name="Queller D."/>
            <person name="Richards S."/>
            <person name="Strassman J."/>
            <person name="Sucgang R."/>
            <person name="Worley K."/>
            <person name="Schaap P."/>
        </authorList>
    </citation>
    <scope>NUCLEOTIDE SEQUENCE</scope>
    <source>
        <strain evidence="3">QSvi11</strain>
    </source>
</reference>
<feature type="compositionally biased region" description="Polar residues" evidence="2">
    <location>
        <begin position="355"/>
        <end position="367"/>
    </location>
</feature>
<proteinExistence type="predicted"/>
<feature type="compositionally biased region" description="Low complexity" evidence="2">
    <location>
        <begin position="344"/>
        <end position="354"/>
    </location>
</feature>
<feature type="compositionally biased region" description="Low complexity" evidence="2">
    <location>
        <begin position="374"/>
        <end position="389"/>
    </location>
</feature>
<feature type="compositionally biased region" description="Pro residues" evidence="2">
    <location>
        <begin position="93"/>
        <end position="103"/>
    </location>
</feature>
<sequence length="389" mass="45032">MYMYQPQQNEPHLEQQQQQQQTIINHQKLNDIASAPTSTIDMNNQNIYSNSATYQNFDNSSSTYNQFLQEFQTQSINWNSPSTDINSAMISPPNMPINSPPIPSLATGSNDQNILQQQQQQLQQQQLLQQQQQQQQLQQQQQQQQQQTIMSNPSIQPQQQQPITLESIFNSIPLPPGHIPSTQYHQYFSEKLAEKNIPYETILSLYQQTEIFNQMITNRFTIELNSLNTQINEIHTQGTHLQDPALYQNFQNLQYTYIVRYQQYQQFKFPDQSSQILIQDQQAQQQQGHQIQQVQVQQQQQQLMQQTGQWMGNTDQQQQQQVQPIIQQQQQQEAAISQQLQQQPIIQQQPSQQSTIPLASSTESIPNTKKAKTSKGTSKASSSSSKKEK</sequence>
<comment type="caution">
    <text evidence="3">The sequence shown here is derived from an EMBL/GenBank/DDBJ whole genome shotgun (WGS) entry which is preliminary data.</text>
</comment>
<organism evidence="3 4">
    <name type="scientific">Polysphondylium violaceum</name>
    <dbReference type="NCBI Taxonomy" id="133409"/>
    <lineage>
        <taxon>Eukaryota</taxon>
        <taxon>Amoebozoa</taxon>
        <taxon>Evosea</taxon>
        <taxon>Eumycetozoa</taxon>
        <taxon>Dictyostelia</taxon>
        <taxon>Dictyosteliales</taxon>
        <taxon>Dictyosteliaceae</taxon>
        <taxon>Polysphondylium</taxon>
    </lineage>
</organism>
<feature type="region of interest" description="Disordered" evidence="2">
    <location>
        <begin position="344"/>
        <end position="389"/>
    </location>
</feature>
<name>A0A8J4V152_9MYCE</name>
<dbReference type="Proteomes" id="UP000695562">
    <property type="component" value="Unassembled WGS sequence"/>
</dbReference>
<feature type="region of interest" description="Disordered" evidence="2">
    <location>
        <begin position="1"/>
        <end position="20"/>
    </location>
</feature>
<dbReference type="AlphaFoldDB" id="A0A8J4V152"/>
<evidence type="ECO:0000313" key="4">
    <source>
        <dbReference type="Proteomes" id="UP000695562"/>
    </source>
</evidence>
<feature type="coiled-coil region" evidence="1">
    <location>
        <begin position="115"/>
        <end position="148"/>
    </location>
</feature>
<accession>A0A8J4V152</accession>
<evidence type="ECO:0000256" key="2">
    <source>
        <dbReference type="SAM" id="MobiDB-lite"/>
    </source>
</evidence>
<keyword evidence="1" id="KW-0175">Coiled coil</keyword>
<dbReference type="EMBL" id="AJWJ01000540">
    <property type="protein sequence ID" value="KAF2070112.1"/>
    <property type="molecule type" value="Genomic_DNA"/>
</dbReference>
<evidence type="ECO:0000313" key="3">
    <source>
        <dbReference type="EMBL" id="KAF2070112.1"/>
    </source>
</evidence>
<evidence type="ECO:0000256" key="1">
    <source>
        <dbReference type="SAM" id="Coils"/>
    </source>
</evidence>
<keyword evidence="4" id="KW-1185">Reference proteome</keyword>
<protein>
    <submittedName>
        <fullName evidence="3">Uncharacterized protein</fullName>
    </submittedName>
</protein>
<feature type="region of interest" description="Disordered" evidence="2">
    <location>
        <begin position="84"/>
        <end position="109"/>
    </location>
</feature>
<feature type="non-terminal residue" evidence="3">
    <location>
        <position position="389"/>
    </location>
</feature>